<gene>
    <name evidence="2" type="ORF">CLV43_103445</name>
</gene>
<feature type="signal peptide" evidence="1">
    <location>
        <begin position="1"/>
        <end position="19"/>
    </location>
</feature>
<evidence type="ECO:0000256" key="1">
    <source>
        <dbReference type="SAM" id="SignalP"/>
    </source>
</evidence>
<evidence type="ECO:0000313" key="3">
    <source>
        <dbReference type="Proteomes" id="UP000239494"/>
    </source>
</evidence>
<evidence type="ECO:0008006" key="4">
    <source>
        <dbReference type="Google" id="ProtNLM"/>
    </source>
</evidence>
<protein>
    <recommendedName>
        <fullName evidence="4">Small secreted protein</fullName>
    </recommendedName>
</protein>
<dbReference type="PROSITE" id="PS51257">
    <property type="entry name" value="PROKAR_LIPOPROTEIN"/>
    <property type="match status" value="1"/>
</dbReference>
<dbReference type="AlphaFoldDB" id="A0A2T0TDJ8"/>
<dbReference type="NCBIfam" id="NF037950">
    <property type="entry name" value="spanin2_1"/>
    <property type="match status" value="1"/>
</dbReference>
<accession>A0A2T0TDJ8</accession>
<feature type="chain" id="PRO_5015786401" description="Small secreted protein" evidence="1">
    <location>
        <begin position="20"/>
        <end position="132"/>
    </location>
</feature>
<sequence>MRGSRSVATIVLALGLAGAASGCDAVNEATNAANSVGNAANKVQLCIDAVKLMGFTPDLSNPQAAVDDAHKKAEEMTKLAEQAGDTTLKQALTDASTQLSSVTLSDLDPTSAATWLQQKLDKLNALNSACAS</sequence>
<reference evidence="2 3" key="1">
    <citation type="submission" date="2018-03" db="EMBL/GenBank/DDBJ databases">
        <title>Genomic Encyclopedia of Archaeal and Bacterial Type Strains, Phase II (KMG-II): from individual species to whole genera.</title>
        <authorList>
            <person name="Goeker M."/>
        </authorList>
    </citation>
    <scope>NUCLEOTIDE SEQUENCE [LARGE SCALE GENOMIC DNA]</scope>
    <source>
        <strain evidence="2 3">DSM 44720</strain>
    </source>
</reference>
<dbReference type="Proteomes" id="UP000239494">
    <property type="component" value="Unassembled WGS sequence"/>
</dbReference>
<dbReference type="OrthoDB" id="3698794at2"/>
<keyword evidence="3" id="KW-1185">Reference proteome</keyword>
<comment type="caution">
    <text evidence="2">The sequence shown here is derived from an EMBL/GenBank/DDBJ whole genome shotgun (WGS) entry which is preliminary data.</text>
</comment>
<keyword evidence="1" id="KW-0732">Signal</keyword>
<proteinExistence type="predicted"/>
<dbReference type="EMBL" id="PVTF01000003">
    <property type="protein sequence ID" value="PRY43698.1"/>
    <property type="molecule type" value="Genomic_DNA"/>
</dbReference>
<dbReference type="RefSeq" id="WP_106187234.1">
    <property type="nucleotide sequence ID" value="NZ_PVTF01000003.1"/>
</dbReference>
<organism evidence="2 3">
    <name type="scientific">Umezawaea tangerina</name>
    <dbReference type="NCBI Taxonomy" id="84725"/>
    <lineage>
        <taxon>Bacteria</taxon>
        <taxon>Bacillati</taxon>
        <taxon>Actinomycetota</taxon>
        <taxon>Actinomycetes</taxon>
        <taxon>Pseudonocardiales</taxon>
        <taxon>Pseudonocardiaceae</taxon>
        <taxon>Umezawaea</taxon>
    </lineage>
</organism>
<name>A0A2T0TDJ8_9PSEU</name>
<evidence type="ECO:0000313" key="2">
    <source>
        <dbReference type="EMBL" id="PRY43698.1"/>
    </source>
</evidence>